<dbReference type="OrthoDB" id="5791126at2"/>
<name>A0A1R3VM92_9GAMM</name>
<accession>A0A1R3VM92</accession>
<sequence length="452" mass="51138">MNAPKPQSESRRWILPAALIGVLLLIWVGDRAMHRMAERQVAEVLAELTSQTPHEGGLHLVWADYDSSTGEVDYLLRYGTDWDMPGTAHVKTRGILSILGVVASIQGEKSLSPEVRAVLPDFATDHWLDYALEIHWRGAHQLHAAGAPYQGVFLSDSGIRQGQLAWRAWNVTLELASDGSGQMAASFPRIWIKQDAGDRVDSLLEGLEIFLKAPDIRDIEGLLGEGELAFSRWSFADLSENLRLDQFRLSNASQLSDDRLNSSWQLTMGRFAREREREVFWDAFDLQFDSDVDFESMRRYMALDESMRVLGLIDLLRQGGRLGIEKLHVQHDSLGRLDTSLTVQLQPNRMTPGDWPGLIQALAGSANFSVDRPLMQEILRAGVRTENPHLDERAVERRMQQQWLQWSIVLPLLPITTRWDDDGFDLSMDLNAGIISVDGRRVMNFNDLARLF</sequence>
<dbReference type="STRING" id="233100.SAMN05216526_0160"/>
<evidence type="ECO:0008006" key="4">
    <source>
        <dbReference type="Google" id="ProtNLM"/>
    </source>
</evidence>
<organism evidence="2 3">
    <name type="scientific">Ectothiorhodosinus mongolicus</name>
    <dbReference type="NCBI Taxonomy" id="233100"/>
    <lineage>
        <taxon>Bacteria</taxon>
        <taxon>Pseudomonadati</taxon>
        <taxon>Pseudomonadota</taxon>
        <taxon>Gammaproteobacteria</taxon>
        <taxon>Chromatiales</taxon>
        <taxon>Ectothiorhodospiraceae</taxon>
        <taxon>Ectothiorhodosinus</taxon>
    </lineage>
</organism>
<dbReference type="EMBL" id="FTPK01000001">
    <property type="protein sequence ID" value="SIT65710.1"/>
    <property type="molecule type" value="Genomic_DNA"/>
</dbReference>
<dbReference type="Proteomes" id="UP000223759">
    <property type="component" value="Unassembled WGS sequence"/>
</dbReference>
<proteinExistence type="predicted"/>
<keyword evidence="1" id="KW-0472">Membrane</keyword>
<dbReference type="RefSeq" id="WP_076754116.1">
    <property type="nucleotide sequence ID" value="NZ_CP023018.1"/>
</dbReference>
<evidence type="ECO:0000313" key="3">
    <source>
        <dbReference type="Proteomes" id="UP000223759"/>
    </source>
</evidence>
<protein>
    <recommendedName>
        <fullName evidence="4">DUF945 family protein</fullName>
    </recommendedName>
</protein>
<evidence type="ECO:0000256" key="1">
    <source>
        <dbReference type="SAM" id="Phobius"/>
    </source>
</evidence>
<gene>
    <name evidence="2" type="ORF">SAMN05216526_0160</name>
</gene>
<reference evidence="2 3" key="1">
    <citation type="submission" date="2017-01" db="EMBL/GenBank/DDBJ databases">
        <authorList>
            <person name="Mah S.A."/>
            <person name="Swanson W.J."/>
            <person name="Moy G.W."/>
            <person name="Vacquier V.D."/>
        </authorList>
    </citation>
    <scope>NUCLEOTIDE SEQUENCE [LARGE SCALE GENOMIC DNA]</scope>
    <source>
        <strain evidence="2 3">M9</strain>
    </source>
</reference>
<evidence type="ECO:0000313" key="2">
    <source>
        <dbReference type="EMBL" id="SIT65710.1"/>
    </source>
</evidence>
<keyword evidence="1" id="KW-0812">Transmembrane</keyword>
<keyword evidence="3" id="KW-1185">Reference proteome</keyword>
<keyword evidence="1" id="KW-1133">Transmembrane helix</keyword>
<feature type="transmembrane region" description="Helical" evidence="1">
    <location>
        <begin position="12"/>
        <end position="29"/>
    </location>
</feature>
<dbReference type="AlphaFoldDB" id="A0A1R3VM92"/>